<dbReference type="InterPro" id="IPR036366">
    <property type="entry name" value="PGBDSf"/>
</dbReference>
<sequence>GKDVTILQNLLLRSKYVDPIGTSGAYDKPTSKAVAQFQQGNKLNSTPGVFDIATASLVLKQLMYDGYHDDGTIPKGYKFKLYIPVYADRTKETNATLYDNQHKPIYTFIVRCHGSMDLETGMAVNQLTTNGNTPTGLMSFDLNSPEPNHKSFGPFPVVRAVEGIKGNAAIGRDAENTFLPYYRDGLLLHTGEWANWNASMPMPNSNGCIHAHPADLKRVDDILTHDLGVAVRPNPFKGISYPYKPQGLLSIEQLDGRIKS</sequence>
<keyword evidence="5" id="KW-0482">Metalloprotease</keyword>
<dbReference type="GO" id="GO:0071555">
    <property type="term" value="P:cell wall organization"/>
    <property type="evidence" value="ECO:0007669"/>
    <property type="project" value="UniProtKB-KW"/>
</dbReference>
<evidence type="ECO:0000256" key="6">
    <source>
        <dbReference type="ARBA" id="ARBA00023316"/>
    </source>
</evidence>
<dbReference type="InterPro" id="IPR002477">
    <property type="entry name" value="Peptidoglycan-bd-like"/>
</dbReference>
<dbReference type="Gene3D" id="2.40.440.10">
    <property type="entry name" value="L,D-transpeptidase catalytic domain-like"/>
    <property type="match status" value="1"/>
</dbReference>
<keyword evidence="9" id="KW-1185">Reference proteome</keyword>
<proteinExistence type="predicted"/>
<organism evidence="8 9">
    <name type="scientific">Nematostella vectensis</name>
    <name type="common">Starlet sea anemone</name>
    <dbReference type="NCBI Taxonomy" id="45351"/>
    <lineage>
        <taxon>Eukaryota</taxon>
        <taxon>Metazoa</taxon>
        <taxon>Cnidaria</taxon>
        <taxon>Anthozoa</taxon>
        <taxon>Hexacorallia</taxon>
        <taxon>Actiniaria</taxon>
        <taxon>Edwardsiidae</taxon>
        <taxon>Nematostella</taxon>
    </lineage>
</organism>
<dbReference type="GO" id="GO:0008360">
    <property type="term" value="P:regulation of cell shape"/>
    <property type="evidence" value="ECO:0007669"/>
    <property type="project" value="UniProtKB-KW"/>
</dbReference>
<dbReference type="CDD" id="cd16913">
    <property type="entry name" value="YkuD_like"/>
    <property type="match status" value="1"/>
</dbReference>
<dbReference type="PhylomeDB" id="A7RZY3"/>
<dbReference type="InParanoid" id="A7RZY3"/>
<dbReference type="InterPro" id="IPR038063">
    <property type="entry name" value="Transpep_catalytic_dom"/>
</dbReference>
<dbReference type="KEGG" id="nve:5514932"/>
<dbReference type="Proteomes" id="UP000001593">
    <property type="component" value="Unassembled WGS sequence"/>
</dbReference>
<dbReference type="HOGENOM" id="CLU_964516_0_0_1"/>
<accession>A7RZY3</accession>
<evidence type="ECO:0000256" key="1">
    <source>
        <dbReference type="ARBA" id="ARBA00004752"/>
    </source>
</evidence>
<protein>
    <recommendedName>
        <fullName evidence="7">Peptidoglycan binding-like domain-containing protein</fullName>
    </recommendedName>
</protein>
<keyword evidence="5" id="KW-0378">Hydrolase</keyword>
<dbReference type="InterPro" id="IPR036365">
    <property type="entry name" value="PGBD-like_sf"/>
</dbReference>
<dbReference type="SUPFAM" id="SSF141523">
    <property type="entry name" value="L,D-transpeptidase catalytic domain-like"/>
    <property type="match status" value="1"/>
</dbReference>
<evidence type="ECO:0000256" key="5">
    <source>
        <dbReference type="ARBA" id="ARBA00023049"/>
    </source>
</evidence>
<dbReference type="OrthoDB" id="14788at2759"/>
<evidence type="ECO:0000256" key="2">
    <source>
        <dbReference type="ARBA" id="ARBA00022679"/>
    </source>
</evidence>
<feature type="non-terminal residue" evidence="8">
    <location>
        <position position="1"/>
    </location>
</feature>
<name>A7RZY3_NEMVE</name>
<evidence type="ECO:0000313" key="9">
    <source>
        <dbReference type="Proteomes" id="UP000001593"/>
    </source>
</evidence>
<gene>
    <name evidence="8" type="ORF">NEMVEDRAFT_v1g99081</name>
</gene>
<dbReference type="Gene3D" id="1.10.101.10">
    <property type="entry name" value="PGBD-like superfamily/PGBD"/>
    <property type="match status" value="1"/>
</dbReference>
<reference evidence="8 9" key="1">
    <citation type="journal article" date="2007" name="Science">
        <title>Sea anemone genome reveals ancestral eumetazoan gene repertoire and genomic organization.</title>
        <authorList>
            <person name="Putnam N.H."/>
            <person name="Srivastava M."/>
            <person name="Hellsten U."/>
            <person name="Dirks B."/>
            <person name="Chapman J."/>
            <person name="Salamov A."/>
            <person name="Terry A."/>
            <person name="Shapiro H."/>
            <person name="Lindquist E."/>
            <person name="Kapitonov V.V."/>
            <person name="Jurka J."/>
            <person name="Genikhovich G."/>
            <person name="Grigoriev I.V."/>
            <person name="Lucas S.M."/>
            <person name="Steele R.E."/>
            <person name="Finnerty J.R."/>
            <person name="Technau U."/>
            <person name="Martindale M.Q."/>
            <person name="Rokhsar D.S."/>
        </authorList>
    </citation>
    <scope>NUCLEOTIDE SEQUENCE [LARGE SCALE GENOMIC DNA]</scope>
    <source>
        <strain evidence="9">CH2 X CH6</strain>
    </source>
</reference>
<dbReference type="UniPathway" id="UPA00219"/>
<keyword evidence="3" id="KW-0133">Cell shape</keyword>
<dbReference type="Pfam" id="PF01471">
    <property type="entry name" value="PG_binding_1"/>
    <property type="match status" value="1"/>
</dbReference>
<dbReference type="EMBL" id="DS469558">
    <property type="protein sequence ID" value="EDO43026.1"/>
    <property type="molecule type" value="Genomic_DNA"/>
</dbReference>
<dbReference type="InterPro" id="IPR005490">
    <property type="entry name" value="LD_TPept_cat_dom"/>
</dbReference>
<feature type="domain" description="Peptidoglycan binding-like" evidence="7">
    <location>
        <begin position="1"/>
        <end position="55"/>
    </location>
</feature>
<dbReference type="eggNOG" id="ENOG502RY02">
    <property type="taxonomic scope" value="Eukaryota"/>
</dbReference>
<dbReference type="GO" id="GO:0016740">
    <property type="term" value="F:transferase activity"/>
    <property type="evidence" value="ECO:0007669"/>
    <property type="project" value="UniProtKB-KW"/>
</dbReference>
<keyword evidence="6" id="KW-0961">Cell wall biogenesis/degradation</keyword>
<dbReference type="SUPFAM" id="SSF47090">
    <property type="entry name" value="PGBD-like"/>
    <property type="match status" value="1"/>
</dbReference>
<keyword evidence="4" id="KW-0573">Peptidoglycan synthesis</keyword>
<dbReference type="GO" id="GO:0008237">
    <property type="term" value="F:metallopeptidase activity"/>
    <property type="evidence" value="ECO:0007669"/>
    <property type="project" value="UniProtKB-KW"/>
</dbReference>
<dbReference type="OMA" id="CPFYRSL"/>
<evidence type="ECO:0000313" key="8">
    <source>
        <dbReference type="EMBL" id="EDO43026.1"/>
    </source>
</evidence>
<evidence type="ECO:0000256" key="4">
    <source>
        <dbReference type="ARBA" id="ARBA00022984"/>
    </source>
</evidence>
<keyword evidence="5" id="KW-0645">Protease</keyword>
<keyword evidence="2" id="KW-0808">Transferase</keyword>
<dbReference type="AlphaFoldDB" id="A7RZY3"/>
<evidence type="ECO:0000259" key="7">
    <source>
        <dbReference type="Pfam" id="PF01471"/>
    </source>
</evidence>
<comment type="pathway">
    <text evidence="1">Cell wall biogenesis; peptidoglycan biosynthesis.</text>
</comment>
<evidence type="ECO:0000256" key="3">
    <source>
        <dbReference type="ARBA" id="ARBA00022960"/>
    </source>
</evidence>